<evidence type="ECO:0000313" key="2">
    <source>
        <dbReference type="EMBL" id="KAB2625729.1"/>
    </source>
</evidence>
<protein>
    <submittedName>
        <fullName evidence="2">Uncharacterized protein</fullName>
    </submittedName>
</protein>
<gene>
    <name evidence="2" type="ORF">D8674_017389</name>
</gene>
<sequence length="102" mass="11536">MFTSPRSGTWRTWSPCSSMSTGSPPWRRAMSYSREGWYNLRAHFRVLDHMRVVGAIFGSGVVHGREDYGAFVRIMVGGCSGDCEFVGLLLQNLFYYVDKNGD</sequence>
<reference evidence="3" key="2">
    <citation type="submission" date="2019-10" db="EMBL/GenBank/DDBJ databases">
        <title>A de novo genome assembly of a pear dwarfing rootstock.</title>
        <authorList>
            <person name="Wang F."/>
            <person name="Wang J."/>
            <person name="Li S."/>
            <person name="Zhang Y."/>
            <person name="Fang M."/>
            <person name="Ma L."/>
            <person name="Zhao Y."/>
            <person name="Jiang S."/>
        </authorList>
    </citation>
    <scope>NUCLEOTIDE SEQUENCE [LARGE SCALE GENOMIC DNA]</scope>
</reference>
<accession>A0A5N5HCJ9</accession>
<dbReference type="AlphaFoldDB" id="A0A5N5HCJ9"/>
<feature type="region of interest" description="Disordered" evidence="1">
    <location>
        <begin position="1"/>
        <end position="22"/>
    </location>
</feature>
<dbReference type="Proteomes" id="UP000327157">
    <property type="component" value="Chromosome 16"/>
</dbReference>
<reference evidence="2 3" key="1">
    <citation type="submission" date="2019-09" db="EMBL/GenBank/DDBJ databases">
        <authorList>
            <person name="Ou C."/>
        </authorList>
    </citation>
    <scope>NUCLEOTIDE SEQUENCE [LARGE SCALE GENOMIC DNA]</scope>
    <source>
        <strain evidence="2">S2</strain>
        <tissue evidence="2">Leaf</tissue>
    </source>
</reference>
<reference evidence="2 3" key="3">
    <citation type="submission" date="2019-11" db="EMBL/GenBank/DDBJ databases">
        <title>A de novo genome assembly of a pear dwarfing rootstock.</title>
        <authorList>
            <person name="Wang F."/>
            <person name="Wang J."/>
            <person name="Li S."/>
            <person name="Zhang Y."/>
            <person name="Fang M."/>
            <person name="Ma L."/>
            <person name="Zhao Y."/>
            <person name="Jiang S."/>
        </authorList>
    </citation>
    <scope>NUCLEOTIDE SEQUENCE [LARGE SCALE GENOMIC DNA]</scope>
    <source>
        <strain evidence="2">S2</strain>
        <tissue evidence="2">Leaf</tissue>
    </source>
</reference>
<name>A0A5N5HCJ9_9ROSA</name>
<evidence type="ECO:0000313" key="3">
    <source>
        <dbReference type="Proteomes" id="UP000327157"/>
    </source>
</evidence>
<comment type="caution">
    <text evidence="2">The sequence shown here is derived from an EMBL/GenBank/DDBJ whole genome shotgun (WGS) entry which is preliminary data.</text>
</comment>
<dbReference type="EMBL" id="SMOL01000160">
    <property type="protein sequence ID" value="KAB2625729.1"/>
    <property type="molecule type" value="Genomic_DNA"/>
</dbReference>
<evidence type="ECO:0000256" key="1">
    <source>
        <dbReference type="SAM" id="MobiDB-lite"/>
    </source>
</evidence>
<organism evidence="2 3">
    <name type="scientific">Pyrus ussuriensis x Pyrus communis</name>
    <dbReference type="NCBI Taxonomy" id="2448454"/>
    <lineage>
        <taxon>Eukaryota</taxon>
        <taxon>Viridiplantae</taxon>
        <taxon>Streptophyta</taxon>
        <taxon>Embryophyta</taxon>
        <taxon>Tracheophyta</taxon>
        <taxon>Spermatophyta</taxon>
        <taxon>Magnoliopsida</taxon>
        <taxon>eudicotyledons</taxon>
        <taxon>Gunneridae</taxon>
        <taxon>Pentapetalae</taxon>
        <taxon>rosids</taxon>
        <taxon>fabids</taxon>
        <taxon>Rosales</taxon>
        <taxon>Rosaceae</taxon>
        <taxon>Amygdaloideae</taxon>
        <taxon>Maleae</taxon>
        <taxon>Pyrus</taxon>
    </lineage>
</organism>
<keyword evidence="3" id="KW-1185">Reference proteome</keyword>
<proteinExistence type="predicted"/>